<sequence length="140" mass="15812">MSVQSTMIDFDNLEKLKQFTDKRIAEISAELGEILRRVDMLHSTLEVKKKFFEALNIKAQEKPYEGINLGGDVILMVDPPADALVNLYESLSENLNKKLTAYRNLKNALSKIPSTSELQVSVSLVLENDIPKYIIIKTSK</sequence>
<evidence type="ECO:0000313" key="1">
    <source>
        <dbReference type="EMBL" id="HEU97539.1"/>
    </source>
</evidence>
<comment type="caution">
    <text evidence="1">The sequence shown here is derived from an EMBL/GenBank/DDBJ whole genome shotgun (WGS) entry which is preliminary data.</text>
</comment>
<dbReference type="EMBL" id="DSFE01000039">
    <property type="protein sequence ID" value="HEU97539.1"/>
    <property type="molecule type" value="Genomic_DNA"/>
</dbReference>
<proteinExistence type="predicted"/>
<gene>
    <name evidence="1" type="ORF">ENO36_01610</name>
</gene>
<dbReference type="AlphaFoldDB" id="A0A7C2YDA1"/>
<dbReference type="Proteomes" id="UP000885664">
    <property type="component" value="Unassembled WGS sequence"/>
</dbReference>
<reference evidence="1" key="1">
    <citation type="journal article" date="2020" name="mSystems">
        <title>Genome- and Community-Level Interaction Insights into Carbon Utilization and Element Cycling Functions of Hydrothermarchaeota in Hydrothermal Sediment.</title>
        <authorList>
            <person name="Zhou Z."/>
            <person name="Liu Y."/>
            <person name="Xu W."/>
            <person name="Pan J."/>
            <person name="Luo Z.H."/>
            <person name="Li M."/>
        </authorList>
    </citation>
    <scope>NUCLEOTIDE SEQUENCE [LARGE SCALE GENOMIC DNA]</scope>
    <source>
        <strain evidence="1">SpSt-1259</strain>
    </source>
</reference>
<organism evidence="1">
    <name type="scientific">Fervidicoccus fontis</name>
    <dbReference type="NCBI Taxonomy" id="683846"/>
    <lineage>
        <taxon>Archaea</taxon>
        <taxon>Thermoproteota</taxon>
        <taxon>Thermoprotei</taxon>
        <taxon>Fervidicoccales</taxon>
        <taxon>Fervidicoccaceae</taxon>
        <taxon>Fervidicoccus</taxon>
    </lineage>
</organism>
<protein>
    <submittedName>
        <fullName evidence="1">Uncharacterized protein</fullName>
    </submittedName>
</protein>
<name>A0A7C2YDA1_9CREN</name>
<accession>A0A7C2YDA1</accession>